<comment type="similarity">
    <text evidence="10">Belongs to the cyclic nucleotide phosphodiesterase family.</text>
</comment>
<feature type="binding site" evidence="8">
    <location>
        <position position="789"/>
    </location>
    <ligand>
        <name>AMP</name>
        <dbReference type="ChEBI" id="CHEBI:456215"/>
    </ligand>
</feature>
<feature type="binding site" evidence="9">
    <location>
        <position position="788"/>
    </location>
    <ligand>
        <name>Zn(2+)</name>
        <dbReference type="ChEBI" id="CHEBI:29105"/>
        <label>1</label>
    </ligand>
</feature>
<dbReference type="GO" id="GO:0007165">
    <property type="term" value="P:signal transduction"/>
    <property type="evidence" value="ECO:0007669"/>
    <property type="project" value="InterPro"/>
</dbReference>
<dbReference type="PROSITE" id="PS51845">
    <property type="entry name" value="PDEASE_I_2"/>
    <property type="match status" value="1"/>
</dbReference>
<dbReference type="Pfam" id="PF00233">
    <property type="entry name" value="PDEase_I"/>
    <property type="match status" value="1"/>
</dbReference>
<evidence type="ECO:0000256" key="8">
    <source>
        <dbReference type="PIRSR" id="PIRSR623088-2"/>
    </source>
</evidence>
<evidence type="ECO:0000256" key="10">
    <source>
        <dbReference type="RuleBase" id="RU363067"/>
    </source>
</evidence>
<feature type="domain" description="PDEase" evidence="13">
    <location>
        <begin position="644"/>
        <end position="1009"/>
    </location>
</feature>
<keyword evidence="6 11" id="KW-0472">Membrane</keyword>
<evidence type="ECO:0000256" key="5">
    <source>
        <dbReference type="ARBA" id="ARBA00022989"/>
    </source>
</evidence>
<dbReference type="InterPro" id="IPR036971">
    <property type="entry name" value="PDEase_catalytic_dom_sf"/>
</dbReference>
<evidence type="ECO:0000256" key="9">
    <source>
        <dbReference type="PIRSR" id="PIRSR623088-3"/>
    </source>
</evidence>
<keyword evidence="4 10" id="KW-0378">Hydrolase</keyword>
<proteinExistence type="inferred from homology"/>
<feature type="binding site" evidence="8">
    <location>
        <position position="913"/>
    </location>
    <ligand>
        <name>AMP</name>
        <dbReference type="ChEBI" id="CHEBI:456215"/>
    </ligand>
</feature>
<dbReference type="SUPFAM" id="SSF109604">
    <property type="entry name" value="HD-domain/PDEase-like"/>
    <property type="match status" value="1"/>
</dbReference>
<feature type="chain" id="PRO_5001605384" description="Phosphodiesterase" evidence="12">
    <location>
        <begin position="23"/>
        <end position="1010"/>
    </location>
</feature>
<keyword evidence="2 11" id="KW-0812">Transmembrane</keyword>
<feature type="binding site" evidence="8">
    <location>
        <begin position="744"/>
        <end position="748"/>
    </location>
    <ligand>
        <name>AMP</name>
        <dbReference type="ChEBI" id="CHEBI:456215"/>
    </ligand>
</feature>
<organism evidence="14">
    <name type="scientific">Tetraselmis sp. GSL018</name>
    <dbReference type="NCBI Taxonomy" id="582737"/>
    <lineage>
        <taxon>Eukaryota</taxon>
        <taxon>Viridiplantae</taxon>
        <taxon>Chlorophyta</taxon>
        <taxon>core chlorophytes</taxon>
        <taxon>Chlorodendrophyceae</taxon>
        <taxon>Chlorodendrales</taxon>
        <taxon>Chlorodendraceae</taxon>
        <taxon>Tetraselmis</taxon>
    </lineage>
</organism>
<feature type="binding site" evidence="9">
    <location>
        <position position="789"/>
    </location>
    <ligand>
        <name>Zn(2+)</name>
        <dbReference type="ChEBI" id="CHEBI:29105"/>
        <label>1</label>
    </ligand>
</feature>
<evidence type="ECO:0000256" key="3">
    <source>
        <dbReference type="ARBA" id="ARBA00022723"/>
    </source>
</evidence>
<feature type="binding site" evidence="9">
    <location>
        <position position="913"/>
    </location>
    <ligand>
        <name>Zn(2+)</name>
        <dbReference type="ChEBI" id="CHEBI:29105"/>
        <label>1</label>
    </ligand>
</feature>
<dbReference type="PANTHER" id="PTHR11347">
    <property type="entry name" value="CYCLIC NUCLEOTIDE PHOSPHODIESTERASE"/>
    <property type="match status" value="1"/>
</dbReference>
<name>A0A061QRN2_9CHLO</name>
<dbReference type="Pfam" id="PF01094">
    <property type="entry name" value="ANF_receptor"/>
    <property type="match status" value="1"/>
</dbReference>
<reference evidence="14" key="1">
    <citation type="submission" date="2014-05" db="EMBL/GenBank/DDBJ databases">
        <title>The transcriptome of the halophilic microalga Tetraselmis sp. GSL018 isolated from the Great Salt Lake, Utah.</title>
        <authorList>
            <person name="Jinkerson R.E."/>
            <person name="D'Adamo S."/>
            <person name="Posewitz M.C."/>
        </authorList>
    </citation>
    <scope>NUCLEOTIDE SEQUENCE</scope>
    <source>
        <strain evidence="14">GSL018</strain>
    </source>
</reference>
<dbReference type="EC" id="3.1.4.-" evidence="10"/>
<dbReference type="InterPro" id="IPR023088">
    <property type="entry name" value="PDEase"/>
</dbReference>
<dbReference type="PROSITE" id="PS51257">
    <property type="entry name" value="PROKAR_LIPOPROTEIN"/>
    <property type="match status" value="1"/>
</dbReference>
<gene>
    <name evidence="14" type="ORF">TSPGSL018_23551</name>
</gene>
<dbReference type="PROSITE" id="PS00126">
    <property type="entry name" value="PDEASE_I_1"/>
    <property type="match status" value="1"/>
</dbReference>
<comment type="cofactor">
    <cofactor evidence="10">
        <name>a divalent metal cation</name>
        <dbReference type="ChEBI" id="CHEBI:60240"/>
    </cofactor>
    <text evidence="10">Binds 2 divalent metal cations per subunit. Site 1 may preferentially bind zinc ions, while site 2 has a preference for magnesium and/or manganese ions.</text>
</comment>
<dbReference type="InterPro" id="IPR028082">
    <property type="entry name" value="Peripla_BP_I"/>
</dbReference>
<dbReference type="Gene3D" id="3.40.50.2300">
    <property type="match status" value="2"/>
</dbReference>
<dbReference type="GO" id="GO:0004114">
    <property type="term" value="F:3',5'-cyclic-nucleotide phosphodiesterase activity"/>
    <property type="evidence" value="ECO:0007669"/>
    <property type="project" value="InterPro"/>
</dbReference>
<keyword evidence="5 11" id="KW-1133">Transmembrane helix</keyword>
<dbReference type="InterPro" id="IPR023174">
    <property type="entry name" value="PDEase_CS"/>
</dbReference>
<dbReference type="InterPro" id="IPR001828">
    <property type="entry name" value="ANF_lig-bd_rcpt"/>
</dbReference>
<sequence>MAHFKYFVLLAILASLLCSCSALHLCVLLPLCGANVSECLLLQRSTFLPQIASALLAYEDVYGLNCTVVKNCQNFHISDVSPWTMNISFVDLGDVTTRKVPMATTSCGERDADFFIGPYTSSQAVLASHIAEVYGAGVISHTATSPSLSNTDLYPTFVRTVPSDAALAVGVDAFIRRMGWKQVAVMHTGDAFGSAYAQFLGSLLRTTDGTSVDSISVGEDPTQDTVSSAVDQAISRKLWVLIVVLHGSDSAKLIQAVEASEMNMSDFTVILGAQSIEAIIQHLLDSNLDNMLPKIEGWIGVSPSYDESLAEEHREHFMDYITSPSFPRDVAQLYTSPMAGDEGGPAALEETIVEGLRSIPHIDTGPRNYVPQIYDAVWLAAMSAAAAEAEGLRRPLGAQSVQAIMDGKVPPFSGATFREWRWDANGDVDMRTAGVQLASYGRQPGQAAASPYVFADYSERDGLRFLEGVQLIWADGSTYPERVPGDGSVSLSHQRSVLLFSVLGCVAFAAAAAVVASLLLVRRNRKLNRIISLHYKEGLNGMDLEAPITKLYAFLESLKAGKRPDAAEIARLQTYLRSVDDLKNPDLEGQLDREHGINPYLRDHLMSTLLPSREAHMMRAELLKVESFKSESRRAAMGNDSSKGLESFNALLQDMAYSRDPALQKLFASIGHDPMLDPFQLSKASGGRPLTSVCVQLAISFGLGIGSPNRADFSQQCLHLVHLGKFHDYVAEIEDGYHQENSYHNSTHAADVTNRAVALARMMGIIGEESNLRQRQLLVAVIVAAAVHDFDHPGTTNDFQVKTASEAAMLHNDQHVLENHSLYKSMKMLQSDELNFISSWSYKDQHEFRTRVIDMVLATDMSRHFDIVGSFTSKFVMDKDSQKDGWKGNTVDFWNLSKSGQSICLQMALKAADIGHTYAQWDVHYRWCKALEDEMFAQGDLEIAHKLPISPLMNRKQPGCSHPNNQVGFYDVIVMPLLKALTDVFSGAATCFEAAEINKALWKDRAGIVS</sequence>
<dbReference type="AlphaFoldDB" id="A0A061QRN2"/>
<accession>A0A061QRN2</accession>
<dbReference type="SUPFAM" id="SSF53822">
    <property type="entry name" value="Periplasmic binding protein-like I"/>
    <property type="match status" value="1"/>
</dbReference>
<dbReference type="InterPro" id="IPR002073">
    <property type="entry name" value="PDEase_catalytic_dom"/>
</dbReference>
<evidence type="ECO:0000256" key="7">
    <source>
        <dbReference type="PIRSR" id="PIRSR623088-1"/>
    </source>
</evidence>
<feature type="active site" description="Proton donor" evidence="7">
    <location>
        <position position="744"/>
    </location>
</feature>
<comment type="subcellular location">
    <subcellularLocation>
        <location evidence="1">Membrane</location>
    </subcellularLocation>
</comment>
<feature type="binding site" evidence="9">
    <location>
        <position position="789"/>
    </location>
    <ligand>
        <name>Zn(2+)</name>
        <dbReference type="ChEBI" id="CHEBI:29105"/>
        <label>2</label>
    </ligand>
</feature>
<dbReference type="EMBL" id="GBEZ01024641">
    <property type="protein sequence ID" value="JAC62368.1"/>
    <property type="molecule type" value="Transcribed_RNA"/>
</dbReference>
<evidence type="ECO:0000256" key="1">
    <source>
        <dbReference type="ARBA" id="ARBA00004370"/>
    </source>
</evidence>
<feature type="binding site" evidence="8">
    <location>
        <position position="966"/>
    </location>
    <ligand>
        <name>AMP</name>
        <dbReference type="ChEBI" id="CHEBI:456215"/>
    </ligand>
</feature>
<feature type="transmembrane region" description="Helical" evidence="11">
    <location>
        <begin position="497"/>
        <end position="521"/>
    </location>
</feature>
<evidence type="ECO:0000256" key="11">
    <source>
        <dbReference type="SAM" id="Phobius"/>
    </source>
</evidence>
<evidence type="ECO:0000256" key="4">
    <source>
        <dbReference type="ARBA" id="ARBA00022801"/>
    </source>
</evidence>
<keyword evidence="3 9" id="KW-0479">Metal-binding</keyword>
<dbReference type="Gene3D" id="1.10.1300.10">
    <property type="entry name" value="3'5'-cyclic nucleotide phosphodiesterase, catalytic domain"/>
    <property type="match status" value="1"/>
</dbReference>
<evidence type="ECO:0000313" key="14">
    <source>
        <dbReference type="EMBL" id="JAC62368.1"/>
    </source>
</evidence>
<feature type="signal peptide" evidence="12">
    <location>
        <begin position="1"/>
        <end position="22"/>
    </location>
</feature>
<evidence type="ECO:0000256" key="12">
    <source>
        <dbReference type="SAM" id="SignalP"/>
    </source>
</evidence>
<protein>
    <recommendedName>
        <fullName evidence="10">Phosphodiesterase</fullName>
        <ecNumber evidence="10">3.1.4.-</ecNumber>
    </recommendedName>
</protein>
<evidence type="ECO:0000256" key="6">
    <source>
        <dbReference type="ARBA" id="ARBA00023136"/>
    </source>
</evidence>
<dbReference type="GO" id="GO:0046872">
    <property type="term" value="F:metal ion binding"/>
    <property type="evidence" value="ECO:0007669"/>
    <property type="project" value="UniProtKB-KW"/>
</dbReference>
<evidence type="ECO:0000259" key="13">
    <source>
        <dbReference type="PROSITE" id="PS51845"/>
    </source>
</evidence>
<dbReference type="PRINTS" id="PR00387">
    <property type="entry name" value="PDIESTERASE1"/>
</dbReference>
<keyword evidence="12" id="KW-0732">Signal</keyword>
<dbReference type="GO" id="GO:0016020">
    <property type="term" value="C:membrane"/>
    <property type="evidence" value="ECO:0007669"/>
    <property type="project" value="UniProtKB-SubCell"/>
</dbReference>
<evidence type="ECO:0000256" key="2">
    <source>
        <dbReference type="ARBA" id="ARBA00022692"/>
    </source>
</evidence>
<feature type="binding site" evidence="9">
    <location>
        <position position="748"/>
    </location>
    <ligand>
        <name>Zn(2+)</name>
        <dbReference type="ChEBI" id="CHEBI:29105"/>
        <label>1</label>
    </ligand>
</feature>